<dbReference type="CDD" id="cd08258">
    <property type="entry name" value="Zn_ADH4"/>
    <property type="match status" value="1"/>
</dbReference>
<dbReference type="RefSeq" id="WP_044941767.1">
    <property type="nucleotide sequence ID" value="NZ_KN174164.1"/>
</dbReference>
<dbReference type="AlphaFoldDB" id="A0A096B6M5"/>
<evidence type="ECO:0000256" key="1">
    <source>
        <dbReference type="ARBA" id="ARBA00022723"/>
    </source>
</evidence>
<dbReference type="InterPro" id="IPR036291">
    <property type="entry name" value="NAD(P)-bd_dom_sf"/>
</dbReference>
<dbReference type="eggNOG" id="COG1063">
    <property type="taxonomic scope" value="Bacteria"/>
</dbReference>
<dbReference type="Proteomes" id="UP000029585">
    <property type="component" value="Unassembled WGS sequence"/>
</dbReference>
<evidence type="ECO:0000256" key="4">
    <source>
        <dbReference type="RuleBase" id="RU361277"/>
    </source>
</evidence>
<dbReference type="Gene3D" id="3.90.180.10">
    <property type="entry name" value="Medium-chain alcohol dehydrogenases, catalytic domain"/>
    <property type="match status" value="1"/>
</dbReference>
<dbReference type="PATRIC" id="fig|742738.3.peg.2650"/>
<evidence type="ECO:0000259" key="5">
    <source>
        <dbReference type="SMART" id="SM00829"/>
    </source>
</evidence>
<sequence length="340" mass="36388">MKALRKLGKGAESVQLCEVEKPIPGPNDLLVKVMAAGICGTDLHILAEEYSHSVPVTLGHEYTGVVEQVGSGVTDFQVGDQVISVSIAYSCGTCHYCRKGDPVHCTQKASIGVNVDGAMAEYMVIPADSAMKVPEQYKGSDILALSEPIACCIRAVLEESEIYAGDVAVVSGPGIIGLLCVQLARLRGARVILSGTKADRERLELAKSLGAEWVCDNADDLAALLARETAYGPDVWIECSGAGPALSQGISLVRKQGAFIQVGLYGKPVPMDMDMVVRKELKVTAGFAQARSSWEILLKLLEGNSLMLEPLVSTRLPLADWKEGFAQFRDKKGIKIFLVP</sequence>
<keyword evidence="2 4" id="KW-0862">Zinc</keyword>
<dbReference type="InterPro" id="IPR020843">
    <property type="entry name" value="ER"/>
</dbReference>
<dbReference type="PROSITE" id="PS00059">
    <property type="entry name" value="ADH_ZINC"/>
    <property type="match status" value="1"/>
</dbReference>
<dbReference type="SMART" id="SM00829">
    <property type="entry name" value="PKS_ER"/>
    <property type="match status" value="1"/>
</dbReference>
<dbReference type="GO" id="GO:0016491">
    <property type="term" value="F:oxidoreductase activity"/>
    <property type="evidence" value="ECO:0007669"/>
    <property type="project" value="UniProtKB-KW"/>
</dbReference>
<comment type="similarity">
    <text evidence="4">Belongs to the zinc-containing alcohol dehydrogenase family.</text>
</comment>
<evidence type="ECO:0000256" key="2">
    <source>
        <dbReference type="ARBA" id="ARBA00022833"/>
    </source>
</evidence>
<keyword evidence="3" id="KW-0560">Oxidoreductase</keyword>
<dbReference type="InterPro" id="IPR011032">
    <property type="entry name" value="GroES-like_sf"/>
</dbReference>
<comment type="caution">
    <text evidence="6">The sequence shown here is derived from an EMBL/GenBank/DDBJ whole genome shotgun (WGS) entry which is preliminary data.</text>
</comment>
<dbReference type="SUPFAM" id="SSF50129">
    <property type="entry name" value="GroES-like"/>
    <property type="match status" value="1"/>
</dbReference>
<dbReference type="Pfam" id="PF00107">
    <property type="entry name" value="ADH_zinc_N"/>
    <property type="match status" value="1"/>
</dbReference>
<accession>A0A096B6M5</accession>
<dbReference type="PANTHER" id="PTHR43401:SF2">
    <property type="entry name" value="L-THREONINE 3-DEHYDROGENASE"/>
    <property type="match status" value="1"/>
</dbReference>
<dbReference type="InterPro" id="IPR050129">
    <property type="entry name" value="Zn_alcohol_dh"/>
</dbReference>
<proteinExistence type="inferred from homology"/>
<dbReference type="SUPFAM" id="SSF51735">
    <property type="entry name" value="NAD(P)-binding Rossmann-fold domains"/>
    <property type="match status" value="1"/>
</dbReference>
<feature type="domain" description="Enoyl reductase (ER)" evidence="5">
    <location>
        <begin position="10"/>
        <end position="338"/>
    </location>
</feature>
<dbReference type="Pfam" id="PF08240">
    <property type="entry name" value="ADH_N"/>
    <property type="match status" value="1"/>
</dbReference>
<gene>
    <name evidence="6" type="ORF">HMPREF9460_02584</name>
</gene>
<dbReference type="InterPro" id="IPR013154">
    <property type="entry name" value="ADH-like_N"/>
</dbReference>
<dbReference type="HOGENOM" id="CLU_026673_11_0_9"/>
<comment type="cofactor">
    <cofactor evidence="4">
        <name>Zn(2+)</name>
        <dbReference type="ChEBI" id="CHEBI:29105"/>
    </cofactor>
</comment>
<name>A0A096B6M5_FLAPL</name>
<protein>
    <recommendedName>
        <fullName evidence="5">Enoyl reductase (ER) domain-containing protein</fullName>
    </recommendedName>
</protein>
<evidence type="ECO:0000313" key="6">
    <source>
        <dbReference type="EMBL" id="KGF54700.1"/>
    </source>
</evidence>
<dbReference type="GO" id="GO:0008270">
    <property type="term" value="F:zinc ion binding"/>
    <property type="evidence" value="ECO:0007669"/>
    <property type="project" value="InterPro"/>
</dbReference>
<evidence type="ECO:0000313" key="7">
    <source>
        <dbReference type="Proteomes" id="UP000029585"/>
    </source>
</evidence>
<reference evidence="6 7" key="1">
    <citation type="submission" date="2011-08" db="EMBL/GenBank/DDBJ databases">
        <title>The Genome Sequence of Clostridium orbiscindens 1_3_50AFAA.</title>
        <authorList>
            <consortium name="The Broad Institute Genome Sequencing Platform"/>
            <person name="Earl A."/>
            <person name="Ward D."/>
            <person name="Feldgarden M."/>
            <person name="Gevers D."/>
            <person name="Daigneault M."/>
            <person name="Strauss J."/>
            <person name="Allen-Vercoe E."/>
            <person name="Young S.K."/>
            <person name="Zeng Q."/>
            <person name="Gargeya S."/>
            <person name="Fitzgerald M."/>
            <person name="Haas B."/>
            <person name="Abouelleil A."/>
            <person name="Alvarado L."/>
            <person name="Arachchi H.M."/>
            <person name="Berlin A."/>
            <person name="Brown A."/>
            <person name="Chapman S.B."/>
            <person name="Chen Z."/>
            <person name="Dunbar C."/>
            <person name="Freedman E."/>
            <person name="Gearin G."/>
            <person name="Gellesch M."/>
            <person name="Goldberg J."/>
            <person name="Griggs A."/>
            <person name="Gujja S."/>
            <person name="Heiman D."/>
            <person name="Howarth C."/>
            <person name="Larson L."/>
            <person name="Lui A."/>
            <person name="MacDonald P.J.P."/>
            <person name="Montmayeur A."/>
            <person name="Murphy C."/>
            <person name="Neiman D."/>
            <person name="Pearson M."/>
            <person name="Priest M."/>
            <person name="Roberts A."/>
            <person name="Saif S."/>
            <person name="Shea T."/>
            <person name="Shenoy N."/>
            <person name="Sisk P."/>
            <person name="Stolte C."/>
            <person name="Sykes S."/>
            <person name="Wortman J."/>
            <person name="Nusbaum C."/>
            <person name="Birren B."/>
        </authorList>
    </citation>
    <scope>NUCLEOTIDE SEQUENCE [LARGE SCALE GENOMIC DNA]</scope>
    <source>
        <strain evidence="6 7">1_3_50AFAA</strain>
    </source>
</reference>
<dbReference type="InterPro" id="IPR002328">
    <property type="entry name" value="ADH_Zn_CS"/>
</dbReference>
<organism evidence="6 7">
    <name type="scientific">Flavonifractor plautii 1_3_50AFAA</name>
    <dbReference type="NCBI Taxonomy" id="742738"/>
    <lineage>
        <taxon>Bacteria</taxon>
        <taxon>Bacillati</taxon>
        <taxon>Bacillota</taxon>
        <taxon>Clostridia</taxon>
        <taxon>Eubacteriales</taxon>
        <taxon>Oscillospiraceae</taxon>
        <taxon>Flavonifractor</taxon>
    </lineage>
</organism>
<keyword evidence="1 4" id="KW-0479">Metal-binding</keyword>
<dbReference type="EMBL" id="ADLO01000081">
    <property type="protein sequence ID" value="KGF54700.1"/>
    <property type="molecule type" value="Genomic_DNA"/>
</dbReference>
<dbReference type="Gene3D" id="3.40.50.720">
    <property type="entry name" value="NAD(P)-binding Rossmann-like Domain"/>
    <property type="match status" value="1"/>
</dbReference>
<dbReference type="InterPro" id="IPR013149">
    <property type="entry name" value="ADH-like_C"/>
</dbReference>
<keyword evidence="7" id="KW-1185">Reference proteome</keyword>
<dbReference type="PANTHER" id="PTHR43401">
    <property type="entry name" value="L-THREONINE 3-DEHYDROGENASE"/>
    <property type="match status" value="1"/>
</dbReference>
<evidence type="ECO:0000256" key="3">
    <source>
        <dbReference type="ARBA" id="ARBA00023002"/>
    </source>
</evidence>